<proteinExistence type="predicted"/>
<evidence type="ECO:0000256" key="4">
    <source>
        <dbReference type="PROSITE-ProRule" id="PRU00335"/>
    </source>
</evidence>
<keyword evidence="2 4" id="KW-0238">DNA-binding</keyword>
<protein>
    <submittedName>
        <fullName evidence="6">Transcription regulator protein</fullName>
    </submittedName>
</protein>
<dbReference type="InterPro" id="IPR050109">
    <property type="entry name" value="HTH-type_TetR-like_transc_reg"/>
</dbReference>
<dbReference type="PRINTS" id="PR00455">
    <property type="entry name" value="HTHTETR"/>
</dbReference>
<dbReference type="PROSITE" id="PS50977">
    <property type="entry name" value="HTH_TETR_2"/>
    <property type="match status" value="1"/>
</dbReference>
<dbReference type="EMBL" id="AEEC02000068">
    <property type="protein sequence ID" value="EOA02108.1"/>
    <property type="molecule type" value="Genomic_DNA"/>
</dbReference>
<reference evidence="6 7" key="1">
    <citation type="journal article" date="2013" name="Front. Microbiol.">
        <title>The genome of the endophytic bacterium H. frisingense GSF30(T) identifies diverse strategies in the Herbaspirillum genus to interact with plants.</title>
        <authorList>
            <person name="Straub D."/>
            <person name="Rothballer M."/>
            <person name="Hartmann A."/>
            <person name="Ludewig U."/>
        </authorList>
    </citation>
    <scope>NUCLEOTIDE SEQUENCE [LARGE SCALE GENOMIC DNA]</scope>
    <source>
        <strain evidence="6 7">GSF30</strain>
    </source>
</reference>
<evidence type="ECO:0000256" key="1">
    <source>
        <dbReference type="ARBA" id="ARBA00023015"/>
    </source>
</evidence>
<feature type="DNA-binding region" description="H-T-H motif" evidence="4">
    <location>
        <begin position="38"/>
        <end position="57"/>
    </location>
</feature>
<dbReference type="InterPro" id="IPR001647">
    <property type="entry name" value="HTH_TetR"/>
</dbReference>
<dbReference type="InterPro" id="IPR009057">
    <property type="entry name" value="Homeodomain-like_sf"/>
</dbReference>
<dbReference type="Pfam" id="PF14246">
    <property type="entry name" value="TetR_C_7"/>
    <property type="match status" value="1"/>
</dbReference>
<accession>A0AAI9N1A5</accession>
<dbReference type="Proteomes" id="UP000006772">
    <property type="component" value="Unassembled WGS sequence"/>
</dbReference>
<keyword evidence="1" id="KW-0805">Transcription regulation</keyword>
<dbReference type="AlphaFoldDB" id="A0AAI9N1A5"/>
<dbReference type="GO" id="GO:0003700">
    <property type="term" value="F:DNA-binding transcription factor activity"/>
    <property type="evidence" value="ECO:0007669"/>
    <property type="project" value="TreeGrafter"/>
</dbReference>
<dbReference type="Pfam" id="PF00440">
    <property type="entry name" value="TetR_N"/>
    <property type="match status" value="1"/>
</dbReference>
<evidence type="ECO:0000313" key="6">
    <source>
        <dbReference type="EMBL" id="EOA02108.1"/>
    </source>
</evidence>
<dbReference type="GO" id="GO:0000976">
    <property type="term" value="F:transcription cis-regulatory region binding"/>
    <property type="evidence" value="ECO:0007669"/>
    <property type="project" value="TreeGrafter"/>
</dbReference>
<dbReference type="Gene3D" id="1.10.10.60">
    <property type="entry name" value="Homeodomain-like"/>
    <property type="match status" value="1"/>
</dbReference>
<dbReference type="PANTHER" id="PTHR30055">
    <property type="entry name" value="HTH-TYPE TRANSCRIPTIONAL REGULATOR RUTR"/>
    <property type="match status" value="1"/>
</dbReference>
<evidence type="ECO:0000256" key="3">
    <source>
        <dbReference type="ARBA" id="ARBA00023163"/>
    </source>
</evidence>
<organism evidence="6 7">
    <name type="scientific">Herbaspirillum frisingense GSF30</name>
    <dbReference type="NCBI Taxonomy" id="864073"/>
    <lineage>
        <taxon>Bacteria</taxon>
        <taxon>Pseudomonadati</taxon>
        <taxon>Pseudomonadota</taxon>
        <taxon>Betaproteobacteria</taxon>
        <taxon>Burkholderiales</taxon>
        <taxon>Oxalobacteraceae</taxon>
        <taxon>Herbaspirillum</taxon>
    </lineage>
</organism>
<dbReference type="FunFam" id="1.10.10.60:FF:000141">
    <property type="entry name" value="TetR family transcriptional regulator"/>
    <property type="match status" value="1"/>
</dbReference>
<dbReference type="PANTHER" id="PTHR30055:SF119">
    <property type="entry name" value="NALC"/>
    <property type="match status" value="1"/>
</dbReference>
<dbReference type="SUPFAM" id="SSF46689">
    <property type="entry name" value="Homeodomain-like"/>
    <property type="match status" value="1"/>
</dbReference>
<feature type="domain" description="HTH tetR-type" evidence="5">
    <location>
        <begin position="15"/>
        <end position="75"/>
    </location>
</feature>
<comment type="caution">
    <text evidence="6">The sequence shown here is derived from an EMBL/GenBank/DDBJ whole genome shotgun (WGS) entry which is preliminary data.</text>
</comment>
<evidence type="ECO:0000256" key="2">
    <source>
        <dbReference type="ARBA" id="ARBA00023125"/>
    </source>
</evidence>
<evidence type="ECO:0000259" key="5">
    <source>
        <dbReference type="PROSITE" id="PS50977"/>
    </source>
</evidence>
<keyword evidence="3" id="KW-0804">Transcription</keyword>
<gene>
    <name evidence="6" type="ORF">HFRIS_024212</name>
</gene>
<sequence length="209" mass="23969">MPAGTTGKFMRKKSEERRQAMIDIAAEVFNEIGFEAASMAEISARVGGSKATLYNYFNSKEEIFVEVMMKQVGCQFEELFMALRNEDDLKTGLLRLATHYLSVVFRPEVIAVKRLASYYAGKSDLGPMLYERGPRRGWTRIAEFLKVKMDEGKLHGGDPWIAAMQFRGLMEAEWMEMRVLNVVTDITPQQQRESAERAVQAFIYLYQPR</sequence>
<name>A0AAI9N1A5_9BURK</name>
<dbReference type="Gene3D" id="1.10.357.10">
    <property type="entry name" value="Tetracycline Repressor, domain 2"/>
    <property type="match status" value="1"/>
</dbReference>
<dbReference type="InterPro" id="IPR039536">
    <property type="entry name" value="TetR_C_Proteobacteria"/>
</dbReference>
<evidence type="ECO:0000313" key="7">
    <source>
        <dbReference type="Proteomes" id="UP000006772"/>
    </source>
</evidence>